<keyword evidence="3" id="KW-0285">Flavoprotein</keyword>
<dbReference type="InterPro" id="IPR013785">
    <property type="entry name" value="Aldolase_TIM"/>
</dbReference>
<comment type="pathway">
    <text evidence="2">Pyrimidine metabolism; UMP biosynthesis via de novo pathway.</text>
</comment>
<protein>
    <submittedName>
        <fullName evidence="8">NAD-dependent dihydropyrimidine dehydrogenase subunit PreA</fullName>
        <ecNumber evidence="8">1.3.1.1</ecNumber>
    </submittedName>
</protein>
<evidence type="ECO:0000256" key="5">
    <source>
        <dbReference type="ARBA" id="ARBA00022975"/>
    </source>
</evidence>
<evidence type="ECO:0000313" key="8">
    <source>
        <dbReference type="EMBL" id="TWT48042.1"/>
    </source>
</evidence>
<name>A0A5C5WE84_9BACT</name>
<dbReference type="OrthoDB" id="9794954at2"/>
<dbReference type="InterPro" id="IPR012135">
    <property type="entry name" value="Dihydroorotate_DH_1_2"/>
</dbReference>
<evidence type="ECO:0000256" key="1">
    <source>
        <dbReference type="ARBA" id="ARBA00001917"/>
    </source>
</evidence>
<dbReference type="GO" id="GO:0044205">
    <property type="term" value="P:'de novo' UMP biosynthetic process"/>
    <property type="evidence" value="ECO:0007669"/>
    <property type="project" value="UniProtKB-UniPathway"/>
</dbReference>
<keyword evidence="6 8" id="KW-0560">Oxidoreductase</keyword>
<dbReference type="Proteomes" id="UP000316598">
    <property type="component" value="Unassembled WGS sequence"/>
</dbReference>
<dbReference type="AlphaFoldDB" id="A0A5C5WE84"/>
<proteinExistence type="predicted"/>
<keyword evidence="4" id="KW-0288">FMN</keyword>
<dbReference type="Gene3D" id="3.20.20.70">
    <property type="entry name" value="Aldolase class I"/>
    <property type="match status" value="1"/>
</dbReference>
<comment type="caution">
    <text evidence="8">The sequence shown here is derived from an EMBL/GenBank/DDBJ whole genome shotgun (WGS) entry which is preliminary data.</text>
</comment>
<sequence>MSSELSANYLGLQLDSPVIVGSCPLTMSPESVRQFVLAGAGAIVLPSILQEQIVHQQLQASDPMAAIEQSGYQPQQDKYNGGVDCYLKTLELLKQRESVPIIASINGGASGKWLDFAKQIESSGADALELNWQPIITNPDEPAAEVESKLCDIVHKLCASVTIPVAVKLNQRFTNLAAIAHQMKTCGAKGLVLFTHVPHWDVSIDRMHWTIRWELSPTDSLGSILEGIVRARTNGLGMSIAASGGVRTGEDAIKSMIAGADVVMVTSEIYREGPDAIRKISTAIARFLDTSRFDSLQSFLKARPKVELGPERLMRLEYVDPLSRSNHYFDPTPVADINRGDSFGHLKT</sequence>
<dbReference type="EC" id="1.3.1.1" evidence="8"/>
<dbReference type="PIRSF" id="PIRSF000164">
    <property type="entry name" value="DHO_oxidase"/>
    <property type="match status" value="1"/>
</dbReference>
<evidence type="ECO:0000259" key="7">
    <source>
        <dbReference type="Pfam" id="PF01180"/>
    </source>
</evidence>
<comment type="cofactor">
    <cofactor evidence="1">
        <name>FMN</name>
        <dbReference type="ChEBI" id="CHEBI:58210"/>
    </cofactor>
</comment>
<reference evidence="8 9" key="1">
    <citation type="submission" date="2019-02" db="EMBL/GenBank/DDBJ databases">
        <title>Deep-cultivation of Planctomycetes and their phenomic and genomic characterization uncovers novel biology.</title>
        <authorList>
            <person name="Wiegand S."/>
            <person name="Jogler M."/>
            <person name="Boedeker C."/>
            <person name="Pinto D."/>
            <person name="Vollmers J."/>
            <person name="Rivas-Marin E."/>
            <person name="Kohn T."/>
            <person name="Peeters S.H."/>
            <person name="Heuer A."/>
            <person name="Rast P."/>
            <person name="Oberbeckmann S."/>
            <person name="Bunk B."/>
            <person name="Jeske O."/>
            <person name="Meyerdierks A."/>
            <person name="Storesund J.E."/>
            <person name="Kallscheuer N."/>
            <person name="Luecker S."/>
            <person name="Lage O.M."/>
            <person name="Pohl T."/>
            <person name="Merkel B.J."/>
            <person name="Hornburger P."/>
            <person name="Mueller R.-W."/>
            <person name="Bruemmer F."/>
            <person name="Labrenz M."/>
            <person name="Spormann A.M."/>
            <person name="Op Den Camp H."/>
            <person name="Overmann J."/>
            <person name="Amann R."/>
            <person name="Jetten M.S.M."/>
            <person name="Mascher T."/>
            <person name="Medema M.H."/>
            <person name="Devos D.P."/>
            <person name="Kaster A.-K."/>
            <person name="Ovreas L."/>
            <person name="Rohde M."/>
            <person name="Galperin M.Y."/>
            <person name="Jogler C."/>
        </authorList>
    </citation>
    <scope>NUCLEOTIDE SEQUENCE [LARGE SCALE GENOMIC DNA]</scope>
    <source>
        <strain evidence="8 9">Pla22</strain>
    </source>
</reference>
<dbReference type="UniPathway" id="UPA00070"/>
<organism evidence="8 9">
    <name type="scientific">Rubripirellula amarantea</name>
    <dbReference type="NCBI Taxonomy" id="2527999"/>
    <lineage>
        <taxon>Bacteria</taxon>
        <taxon>Pseudomonadati</taxon>
        <taxon>Planctomycetota</taxon>
        <taxon>Planctomycetia</taxon>
        <taxon>Pirellulales</taxon>
        <taxon>Pirellulaceae</taxon>
        <taxon>Rubripirellula</taxon>
    </lineage>
</organism>
<evidence type="ECO:0000256" key="3">
    <source>
        <dbReference type="ARBA" id="ARBA00022630"/>
    </source>
</evidence>
<evidence type="ECO:0000256" key="2">
    <source>
        <dbReference type="ARBA" id="ARBA00004725"/>
    </source>
</evidence>
<evidence type="ECO:0000256" key="4">
    <source>
        <dbReference type="ARBA" id="ARBA00022643"/>
    </source>
</evidence>
<dbReference type="Pfam" id="PF01180">
    <property type="entry name" value="DHO_dh"/>
    <property type="match status" value="1"/>
</dbReference>
<dbReference type="GO" id="GO:0006207">
    <property type="term" value="P:'de novo' pyrimidine nucleobase biosynthetic process"/>
    <property type="evidence" value="ECO:0007669"/>
    <property type="project" value="TreeGrafter"/>
</dbReference>
<dbReference type="NCBIfam" id="NF005741">
    <property type="entry name" value="PRK07565.1"/>
    <property type="match status" value="1"/>
</dbReference>
<dbReference type="SUPFAM" id="SSF51395">
    <property type="entry name" value="FMN-linked oxidoreductases"/>
    <property type="match status" value="1"/>
</dbReference>
<dbReference type="GO" id="GO:0004152">
    <property type="term" value="F:dihydroorotate dehydrogenase activity"/>
    <property type="evidence" value="ECO:0007669"/>
    <property type="project" value="InterPro"/>
</dbReference>
<accession>A0A5C5WE84</accession>
<dbReference type="InterPro" id="IPR050074">
    <property type="entry name" value="DHO_dehydrogenase"/>
</dbReference>
<dbReference type="PANTHER" id="PTHR48109:SF3">
    <property type="entry name" value="SLL0744 PROTEIN"/>
    <property type="match status" value="1"/>
</dbReference>
<keyword evidence="5" id="KW-0665">Pyrimidine biosynthesis</keyword>
<dbReference type="RefSeq" id="WP_146517457.1">
    <property type="nucleotide sequence ID" value="NZ_SJPI01000004.1"/>
</dbReference>
<dbReference type="EMBL" id="SJPI01000004">
    <property type="protein sequence ID" value="TWT48042.1"/>
    <property type="molecule type" value="Genomic_DNA"/>
</dbReference>
<evidence type="ECO:0000256" key="6">
    <source>
        <dbReference type="ARBA" id="ARBA00023002"/>
    </source>
</evidence>
<evidence type="ECO:0000313" key="9">
    <source>
        <dbReference type="Proteomes" id="UP000316598"/>
    </source>
</evidence>
<gene>
    <name evidence="8" type="primary">preA_2</name>
    <name evidence="8" type="ORF">Pla22_50420</name>
</gene>
<keyword evidence="9" id="KW-1185">Reference proteome</keyword>
<dbReference type="PANTHER" id="PTHR48109">
    <property type="entry name" value="DIHYDROOROTATE DEHYDROGENASE (QUINONE), MITOCHONDRIAL-RELATED"/>
    <property type="match status" value="1"/>
</dbReference>
<feature type="domain" description="Dihydroorotate dehydrogenase catalytic" evidence="7">
    <location>
        <begin position="78"/>
        <end position="288"/>
    </location>
</feature>
<dbReference type="GO" id="GO:0005737">
    <property type="term" value="C:cytoplasm"/>
    <property type="evidence" value="ECO:0007669"/>
    <property type="project" value="InterPro"/>
</dbReference>
<dbReference type="GO" id="GO:0004159">
    <property type="term" value="F:dihydropyrimidine dehydrogenase (NAD+) activity"/>
    <property type="evidence" value="ECO:0007669"/>
    <property type="project" value="UniProtKB-EC"/>
</dbReference>
<dbReference type="InterPro" id="IPR005720">
    <property type="entry name" value="Dihydroorotate_DH_cat"/>
</dbReference>